<dbReference type="Proteomes" id="UP000030676">
    <property type="component" value="Unassembled WGS sequence"/>
</dbReference>
<protein>
    <submittedName>
        <fullName evidence="1">Uncharacterized protein</fullName>
    </submittedName>
</protein>
<reference evidence="1" key="1">
    <citation type="submission" date="2011-11" db="EMBL/GenBank/DDBJ databases">
        <title>The Genome Sequence of Fusarium oxysporum PHW808.</title>
        <authorList>
            <consortium name="The Broad Institute Genome Sequencing Platform"/>
            <person name="Ma L.-J."/>
            <person name="Gale L.R."/>
            <person name="Schwartz D.C."/>
            <person name="Zhou S."/>
            <person name="Corby-Kistler H."/>
            <person name="Young S.K."/>
            <person name="Zeng Q."/>
            <person name="Gargeya S."/>
            <person name="Fitzgerald M."/>
            <person name="Haas B."/>
            <person name="Abouelleil A."/>
            <person name="Alvarado L."/>
            <person name="Arachchi H.M."/>
            <person name="Berlin A."/>
            <person name="Brown A."/>
            <person name="Chapman S.B."/>
            <person name="Chen Z."/>
            <person name="Dunbar C."/>
            <person name="Freedman E."/>
            <person name="Gearin G."/>
            <person name="Goldberg J."/>
            <person name="Griggs A."/>
            <person name="Gujja S."/>
            <person name="Heiman D."/>
            <person name="Howarth C."/>
            <person name="Larson L."/>
            <person name="Lui A."/>
            <person name="MacDonald P.J.P."/>
            <person name="Montmayeur A."/>
            <person name="Murphy C."/>
            <person name="Neiman D."/>
            <person name="Pearson M."/>
            <person name="Priest M."/>
            <person name="Roberts A."/>
            <person name="Saif S."/>
            <person name="Shea T."/>
            <person name="Shenoy N."/>
            <person name="Sisk P."/>
            <person name="Stolte C."/>
            <person name="Sykes S."/>
            <person name="Wortman J."/>
            <person name="Nusbaum C."/>
            <person name="Birren B."/>
        </authorList>
    </citation>
    <scope>NUCLEOTIDE SEQUENCE [LARGE SCALE GENOMIC DNA]</scope>
    <source>
        <strain evidence="1">54008</strain>
    </source>
</reference>
<reference evidence="1" key="2">
    <citation type="submission" date="2014-03" db="EMBL/GenBank/DDBJ databases">
        <title>The Genome Annotation of Fusarium oxysporum PHW808.</title>
        <authorList>
            <consortium name="The Broad Institute Genomics Platform"/>
            <person name="Ma L.-J."/>
            <person name="Corby-Kistler H."/>
            <person name="Broz K."/>
            <person name="Gale L.R."/>
            <person name="Jonkers W."/>
            <person name="O'Donnell K."/>
            <person name="Ploetz R."/>
            <person name="Steinberg C."/>
            <person name="Schwartz D.C."/>
            <person name="VanEtten H."/>
            <person name="Zhou S."/>
            <person name="Young S.K."/>
            <person name="Zeng Q."/>
            <person name="Gargeya S."/>
            <person name="Fitzgerald M."/>
            <person name="Abouelleil A."/>
            <person name="Alvarado L."/>
            <person name="Chapman S.B."/>
            <person name="Gainer-Dewar J."/>
            <person name="Goldberg J."/>
            <person name="Griggs A."/>
            <person name="Gujja S."/>
            <person name="Hansen M."/>
            <person name="Howarth C."/>
            <person name="Imamovic A."/>
            <person name="Ireland A."/>
            <person name="Larimer J."/>
            <person name="McCowan C."/>
            <person name="Murphy C."/>
            <person name="Pearson M."/>
            <person name="Poon T.W."/>
            <person name="Priest M."/>
            <person name="Roberts A."/>
            <person name="Saif S."/>
            <person name="Shea T."/>
            <person name="Sykes S."/>
            <person name="Wortman J."/>
            <person name="Nusbaum C."/>
            <person name="Birren B."/>
        </authorList>
    </citation>
    <scope>NUCLEOTIDE SEQUENCE</scope>
    <source>
        <strain evidence="1">54008</strain>
    </source>
</reference>
<dbReference type="HOGENOM" id="CLU_2704899_0_0_1"/>
<proteinExistence type="predicted"/>
<organism evidence="1">
    <name type="scientific">Fusarium oxysporum f. sp. conglutinans race 2 54008</name>
    <dbReference type="NCBI Taxonomy" id="1089457"/>
    <lineage>
        <taxon>Eukaryota</taxon>
        <taxon>Fungi</taxon>
        <taxon>Dikarya</taxon>
        <taxon>Ascomycota</taxon>
        <taxon>Pezizomycotina</taxon>
        <taxon>Sordariomycetes</taxon>
        <taxon>Hypocreomycetidae</taxon>
        <taxon>Hypocreales</taxon>
        <taxon>Nectriaceae</taxon>
        <taxon>Fusarium</taxon>
        <taxon>Fusarium oxysporum species complex</taxon>
    </lineage>
</organism>
<evidence type="ECO:0000313" key="1">
    <source>
        <dbReference type="EMBL" id="EXL64565.1"/>
    </source>
</evidence>
<gene>
    <name evidence="1" type="ORF">FOPG_19179</name>
</gene>
<dbReference type="EMBL" id="KK034029">
    <property type="protein sequence ID" value="EXL64565.1"/>
    <property type="molecule type" value="Genomic_DNA"/>
</dbReference>
<sequence length="73" mass="7943">MPLTSAKRSTQSFLTLFSSRLPISSGLYPAATTAQTLGRGSEMQHTQPSCVLRTLGAPFAKQLTRTSDTKWIN</sequence>
<name>X0GXC9_FUSOX</name>
<dbReference type="AlphaFoldDB" id="X0GXC9"/>
<accession>X0GXC9</accession>